<keyword evidence="5" id="KW-0732">Signal</keyword>
<dbReference type="InterPro" id="IPR029058">
    <property type="entry name" value="AB_hydrolase_fold"/>
</dbReference>
<dbReference type="GO" id="GO:0052689">
    <property type="term" value="F:carboxylic ester hydrolase activity"/>
    <property type="evidence" value="ECO:0007669"/>
    <property type="project" value="TreeGrafter"/>
</dbReference>
<evidence type="ECO:0000256" key="5">
    <source>
        <dbReference type="SAM" id="SignalP"/>
    </source>
</evidence>
<evidence type="ECO:0000313" key="7">
    <source>
        <dbReference type="EMBL" id="WFD23911.1"/>
    </source>
</evidence>
<keyword evidence="2 7" id="KW-0378">Hydrolase</keyword>
<dbReference type="GO" id="GO:0004239">
    <property type="term" value="F:initiator methionyl aminopeptidase activity"/>
    <property type="evidence" value="ECO:0007669"/>
    <property type="project" value="UniProtKB-EC"/>
</dbReference>
<comment type="similarity">
    <text evidence="1">Belongs to the AB hydrolase superfamily.</text>
</comment>
<feature type="domain" description="AB hydrolase-1" evidence="6">
    <location>
        <begin position="113"/>
        <end position="248"/>
    </location>
</feature>
<dbReference type="Proteomes" id="UP001214415">
    <property type="component" value="Chromosome 5"/>
</dbReference>
<evidence type="ECO:0000256" key="4">
    <source>
        <dbReference type="ARBA" id="ARBA00048461"/>
    </source>
</evidence>
<dbReference type="Gene3D" id="3.40.50.1820">
    <property type="entry name" value="alpha/beta hydrolase"/>
    <property type="match status" value="1"/>
</dbReference>
<comment type="catalytic activity">
    <reaction evidence="4">
        <text>a monoacylglycerol + H2O = glycerol + a fatty acid + H(+)</text>
        <dbReference type="Rhea" id="RHEA:15245"/>
        <dbReference type="ChEBI" id="CHEBI:15377"/>
        <dbReference type="ChEBI" id="CHEBI:15378"/>
        <dbReference type="ChEBI" id="CHEBI:17408"/>
        <dbReference type="ChEBI" id="CHEBI:17754"/>
        <dbReference type="ChEBI" id="CHEBI:28868"/>
    </reaction>
</comment>
<evidence type="ECO:0000256" key="3">
    <source>
        <dbReference type="ARBA" id="ARBA00047591"/>
    </source>
</evidence>
<dbReference type="GO" id="GO:0005739">
    <property type="term" value="C:mitochondrion"/>
    <property type="evidence" value="ECO:0007669"/>
    <property type="project" value="TreeGrafter"/>
</dbReference>
<feature type="signal peptide" evidence="5">
    <location>
        <begin position="1"/>
        <end position="18"/>
    </location>
</feature>
<evidence type="ECO:0000259" key="6">
    <source>
        <dbReference type="Pfam" id="PF00561"/>
    </source>
</evidence>
<dbReference type="AlphaFoldDB" id="A0AAF0EJH2"/>
<sequence length="303" mass="33679">MKFYVALIALFALSAASAAAGDSDKSGKNACFLCIKSYIDCFNRFGIQGCTGKNAEHYSYCRECTGVDPFCRARWGLSLRAFHTSRTSLTPLQLDFEQFLPESSDRLVAKRTNALVVCHGLFGSKQNWRSLAKSMAKGFGVPIYTLDMRNHGSSPHSDNMTYLDMANDVKSFLQEKDLTNVTLVGHSMGGKVVMALVLDPSLPKHTVSHLVSVDMSPADGAISPEFMQLPVRQFLLTNLERDEETGAMRFRIPVKILLRSLEHIGRFPYDPPKDASSAPERVWNGPALFVKGEHSKYVWAMEN</sequence>
<reference evidence="7" key="1">
    <citation type="submission" date="2023-03" db="EMBL/GenBank/DDBJ databases">
        <title>Mating type loci evolution in Malassezia.</title>
        <authorList>
            <person name="Coelho M.A."/>
        </authorList>
    </citation>
    <scope>NUCLEOTIDE SEQUENCE</scope>
    <source>
        <strain evidence="7">CBS 12830</strain>
    </source>
</reference>
<dbReference type="EC" id="3.4.11.18" evidence="7"/>
<name>A0AAF0EJH2_9BASI</name>
<evidence type="ECO:0000313" key="8">
    <source>
        <dbReference type="Proteomes" id="UP001214415"/>
    </source>
</evidence>
<proteinExistence type="inferred from homology"/>
<evidence type="ECO:0000256" key="2">
    <source>
        <dbReference type="ARBA" id="ARBA00022801"/>
    </source>
</evidence>
<dbReference type="EMBL" id="CP119904">
    <property type="protein sequence ID" value="WFD23911.1"/>
    <property type="molecule type" value="Genomic_DNA"/>
</dbReference>
<dbReference type="InterPro" id="IPR000073">
    <property type="entry name" value="AB_hydrolase_1"/>
</dbReference>
<organism evidence="7 8">
    <name type="scientific">Malassezia equina</name>
    <dbReference type="NCBI Taxonomy" id="1381935"/>
    <lineage>
        <taxon>Eukaryota</taxon>
        <taxon>Fungi</taxon>
        <taxon>Dikarya</taxon>
        <taxon>Basidiomycota</taxon>
        <taxon>Ustilaginomycotina</taxon>
        <taxon>Malasseziomycetes</taxon>
        <taxon>Malasseziales</taxon>
        <taxon>Malasseziaceae</taxon>
        <taxon>Malassezia</taxon>
    </lineage>
</organism>
<dbReference type="Pfam" id="PF00561">
    <property type="entry name" value="Abhydrolase_1"/>
    <property type="match status" value="1"/>
</dbReference>
<keyword evidence="8" id="KW-1185">Reference proteome</keyword>
<evidence type="ECO:0000256" key="1">
    <source>
        <dbReference type="ARBA" id="ARBA00008645"/>
    </source>
</evidence>
<accession>A0AAF0EJH2</accession>
<dbReference type="PANTHER" id="PTHR46118:SF4">
    <property type="entry name" value="PROTEIN ABHD11"/>
    <property type="match status" value="1"/>
</dbReference>
<comment type="catalytic activity">
    <reaction evidence="3">
        <text>a diacylglycerol + H2O = a monoacylglycerol + a fatty acid + H(+)</text>
        <dbReference type="Rhea" id="RHEA:32731"/>
        <dbReference type="ChEBI" id="CHEBI:15377"/>
        <dbReference type="ChEBI" id="CHEBI:15378"/>
        <dbReference type="ChEBI" id="CHEBI:17408"/>
        <dbReference type="ChEBI" id="CHEBI:18035"/>
        <dbReference type="ChEBI" id="CHEBI:28868"/>
    </reaction>
</comment>
<keyword evidence="7" id="KW-0031">Aminopeptidase</keyword>
<dbReference type="SUPFAM" id="SSF53474">
    <property type="entry name" value="alpha/beta-Hydrolases"/>
    <property type="match status" value="1"/>
</dbReference>
<keyword evidence="7" id="KW-0645">Protease</keyword>
<gene>
    <name evidence="7" type="primary">fma1_2</name>
    <name evidence="7" type="ORF">MEQU1_002605</name>
</gene>
<protein>
    <submittedName>
        <fullName evidence="7">Methionyl aminopeptidase</fullName>
        <ecNumber evidence="7">3.4.11.18</ecNumber>
    </submittedName>
</protein>
<feature type="chain" id="PRO_5042180988" evidence="5">
    <location>
        <begin position="19"/>
        <end position="303"/>
    </location>
</feature>
<dbReference type="PANTHER" id="PTHR46118">
    <property type="entry name" value="PROTEIN ABHD11"/>
    <property type="match status" value="1"/>
</dbReference>